<name>A0A8J7W7W6_9EURY</name>
<dbReference type="EMBL" id="JWHL01000001">
    <property type="protein sequence ID" value="MBR1368027.1"/>
    <property type="molecule type" value="Genomic_DNA"/>
</dbReference>
<sequence>MELVTCQVQGVYFASSEFGVAPVVLLETPEHLYIPIFIGIYEAISINNALNGPRSARPMTHDLFADTLQQLGATIREVTIDTLEDGVYYATISLDFGSGDLSIDCRPSDGIALAVRLQSPVLVDDMLLKDAAVPSDMLPEMRDIDAGFG</sequence>
<gene>
    <name evidence="2" type="ORF">RJ53_00370</name>
</gene>
<evidence type="ECO:0000259" key="1">
    <source>
        <dbReference type="PROSITE" id="PS51658"/>
    </source>
</evidence>
<protein>
    <recommendedName>
        <fullName evidence="1">BFN domain-containing protein</fullName>
    </recommendedName>
</protein>
<dbReference type="PANTHER" id="PTHR15160:SF1">
    <property type="entry name" value="VON HIPPEL-LINDAU DISEASE TUMOR SUPPRESSOR"/>
    <property type="match status" value="1"/>
</dbReference>
<dbReference type="Gene3D" id="3.10.690.10">
    <property type="entry name" value="Bifunctional nuclease domain"/>
    <property type="match status" value="1"/>
</dbReference>
<dbReference type="GO" id="GO:0004518">
    <property type="term" value="F:nuclease activity"/>
    <property type="evidence" value="ECO:0007669"/>
    <property type="project" value="InterPro"/>
</dbReference>
<organism evidence="2 3">
    <name type="scientific">Methanocalculus chunghsingensis</name>
    <dbReference type="NCBI Taxonomy" id="156457"/>
    <lineage>
        <taxon>Archaea</taxon>
        <taxon>Methanobacteriati</taxon>
        <taxon>Methanobacteriota</taxon>
        <taxon>Stenosarchaea group</taxon>
        <taxon>Methanomicrobia</taxon>
        <taxon>Methanomicrobiales</taxon>
        <taxon>Methanocalculaceae</taxon>
        <taxon>Methanocalculus</taxon>
    </lineage>
</organism>
<keyword evidence="3" id="KW-1185">Reference proteome</keyword>
<dbReference type="InterPro" id="IPR003729">
    <property type="entry name" value="Bi_nuclease_dom"/>
</dbReference>
<reference evidence="2" key="1">
    <citation type="submission" date="2014-12" db="EMBL/GenBank/DDBJ databases">
        <authorList>
            <person name="Huang H.-H."/>
            <person name="Chen S.-C."/>
            <person name="Lai M.-C."/>
        </authorList>
    </citation>
    <scope>NUCLEOTIDE SEQUENCE</scope>
    <source>
        <strain evidence="2">K1F9705b</strain>
    </source>
</reference>
<dbReference type="PROSITE" id="PS51658">
    <property type="entry name" value="BFN"/>
    <property type="match status" value="1"/>
</dbReference>
<dbReference type="OrthoDB" id="30741at2157"/>
<proteinExistence type="predicted"/>
<accession>A0A8J7W7W6</accession>
<dbReference type="Pfam" id="PF02577">
    <property type="entry name" value="BFN_dom"/>
    <property type="match status" value="1"/>
</dbReference>
<dbReference type="RefSeq" id="WP_211529627.1">
    <property type="nucleotide sequence ID" value="NZ_JWHL01000001.1"/>
</dbReference>
<dbReference type="PANTHER" id="PTHR15160">
    <property type="entry name" value="VON HIPPEL-LINDAU PROTEIN"/>
    <property type="match status" value="1"/>
</dbReference>
<comment type="caution">
    <text evidence="2">The sequence shown here is derived from an EMBL/GenBank/DDBJ whole genome shotgun (WGS) entry which is preliminary data.</text>
</comment>
<dbReference type="AlphaFoldDB" id="A0A8J7W7W6"/>
<dbReference type="Proteomes" id="UP000730161">
    <property type="component" value="Unassembled WGS sequence"/>
</dbReference>
<evidence type="ECO:0000313" key="3">
    <source>
        <dbReference type="Proteomes" id="UP000730161"/>
    </source>
</evidence>
<dbReference type="SUPFAM" id="SSF103256">
    <property type="entry name" value="Hypothetical protein TM0160"/>
    <property type="match status" value="1"/>
</dbReference>
<evidence type="ECO:0000313" key="2">
    <source>
        <dbReference type="EMBL" id="MBR1368027.1"/>
    </source>
</evidence>
<dbReference type="InterPro" id="IPR036104">
    <property type="entry name" value="BFN_sf"/>
</dbReference>
<feature type="domain" description="BFN" evidence="1">
    <location>
        <begin position="3"/>
        <end position="135"/>
    </location>
</feature>